<organism evidence="2">
    <name type="scientific">marine metagenome</name>
    <dbReference type="NCBI Taxonomy" id="408172"/>
    <lineage>
        <taxon>unclassified sequences</taxon>
        <taxon>metagenomes</taxon>
        <taxon>ecological metagenomes</taxon>
    </lineage>
</organism>
<feature type="transmembrane region" description="Helical" evidence="1">
    <location>
        <begin position="40"/>
        <end position="59"/>
    </location>
</feature>
<keyword evidence="1" id="KW-0472">Membrane</keyword>
<protein>
    <submittedName>
        <fullName evidence="2">Uncharacterized protein</fullName>
    </submittedName>
</protein>
<name>A0A381YGZ7_9ZZZZ</name>
<gene>
    <name evidence="2" type="ORF">METZ01_LOCUS129220</name>
</gene>
<dbReference type="EMBL" id="UINC01018227">
    <property type="protein sequence ID" value="SVA76366.1"/>
    <property type="molecule type" value="Genomic_DNA"/>
</dbReference>
<keyword evidence="1" id="KW-0812">Transmembrane</keyword>
<reference evidence="2" key="1">
    <citation type="submission" date="2018-05" db="EMBL/GenBank/DDBJ databases">
        <authorList>
            <person name="Lanie J.A."/>
            <person name="Ng W.-L."/>
            <person name="Kazmierczak K.M."/>
            <person name="Andrzejewski T.M."/>
            <person name="Davidsen T.M."/>
            <person name="Wayne K.J."/>
            <person name="Tettelin H."/>
            <person name="Glass J.I."/>
            <person name="Rusch D."/>
            <person name="Podicherti R."/>
            <person name="Tsui H.-C.T."/>
            <person name="Winkler M.E."/>
        </authorList>
    </citation>
    <scope>NUCLEOTIDE SEQUENCE</scope>
</reference>
<accession>A0A381YGZ7</accession>
<sequence length="116" mass="13077">MKIFIIITGLMELLVGSILVINPKLMGAYKKASNSLITTARMYGASAFSIGVFAIYVVINFQIETLHDPFLIVYSVFHFLVAFAIIISFYLKQTRDLKIAMLHGLFFVISVYFLLS</sequence>
<keyword evidence="1" id="KW-1133">Transmembrane helix</keyword>
<evidence type="ECO:0000313" key="2">
    <source>
        <dbReference type="EMBL" id="SVA76366.1"/>
    </source>
</evidence>
<dbReference type="AlphaFoldDB" id="A0A381YGZ7"/>
<feature type="transmembrane region" description="Helical" evidence="1">
    <location>
        <begin position="71"/>
        <end position="91"/>
    </location>
</feature>
<proteinExistence type="predicted"/>
<feature type="transmembrane region" description="Helical" evidence="1">
    <location>
        <begin position="97"/>
        <end position="115"/>
    </location>
</feature>
<evidence type="ECO:0000256" key="1">
    <source>
        <dbReference type="SAM" id="Phobius"/>
    </source>
</evidence>